<dbReference type="GeneID" id="72188053"/>
<dbReference type="EMBL" id="CP096663">
    <property type="protein sequence ID" value="UPV77242.1"/>
    <property type="molecule type" value="Genomic_DNA"/>
</dbReference>
<keyword evidence="2" id="KW-1185">Reference proteome</keyword>
<dbReference type="AlphaFoldDB" id="A0A8U0I1C3"/>
<geneLocation type="plasmid" evidence="1 2">
    <name>unnamed4</name>
</geneLocation>
<sequence length="241" mass="26962">MYEVCGEKELKIILALDPGDSISGVARKIDENRETIRSVVNRLEEAGYVAYDDGLHLVDQTLRDAGLEFLTPSANISPPSITEAYVLPQFAGMEYAYTGIDAVYVWTGGGYHVARDPEDYPLFIAVHEPDLDVWTAFFDRFGIPTAEERLPADDFDGSIQVVLEPEAQIEAEMVDGRPVISLQETVAFANEHYAHFQSALDMLGRMYDSVDTDANYRPNLLGVMTRNFFDQEWPSRGLLSP</sequence>
<reference evidence="1 2" key="1">
    <citation type="submission" date="2022-04" db="EMBL/GenBank/DDBJ databases">
        <title>Diverse halophilic archaea isolated from saline environments.</title>
        <authorList>
            <person name="Cui H.-L."/>
        </authorList>
    </citation>
    <scope>NUCLEOTIDE SEQUENCE [LARGE SCALE GENOMIC DNA]</scope>
    <source>
        <strain evidence="1 2">XZYJT49</strain>
        <plasmid evidence="1 2">unnamed4</plasmid>
    </source>
</reference>
<name>A0A8U0I1C3_9EURY</name>
<protein>
    <submittedName>
        <fullName evidence="1">Helix-turn-helix domain containing protein</fullName>
    </submittedName>
</protein>
<dbReference type="KEGG" id="halx:M0R89_22600"/>
<accession>A0A8U0I1C3</accession>
<evidence type="ECO:0000313" key="1">
    <source>
        <dbReference type="EMBL" id="UPV77242.1"/>
    </source>
</evidence>
<dbReference type="RefSeq" id="WP_248653265.1">
    <property type="nucleotide sequence ID" value="NZ_CP096663.1"/>
</dbReference>
<evidence type="ECO:0000313" key="2">
    <source>
        <dbReference type="Proteomes" id="UP000830729"/>
    </source>
</evidence>
<gene>
    <name evidence="1" type="ORF">M0R89_22600</name>
</gene>
<dbReference type="Proteomes" id="UP000830729">
    <property type="component" value="Plasmid unnamed4"/>
</dbReference>
<organism evidence="1 2">
    <name type="scientific">Halorussus limi</name>
    <dbReference type="NCBI Taxonomy" id="2938695"/>
    <lineage>
        <taxon>Archaea</taxon>
        <taxon>Methanobacteriati</taxon>
        <taxon>Methanobacteriota</taxon>
        <taxon>Stenosarchaea group</taxon>
        <taxon>Halobacteria</taxon>
        <taxon>Halobacteriales</taxon>
        <taxon>Haladaptataceae</taxon>
        <taxon>Halorussus</taxon>
    </lineage>
</organism>
<proteinExistence type="predicted"/>
<keyword evidence="1" id="KW-0614">Plasmid</keyword>